<evidence type="ECO:0000313" key="2">
    <source>
        <dbReference type="EMBL" id="RHZ74602.1"/>
    </source>
</evidence>
<name>A0A397IIE9_9GLOM</name>
<comment type="caution">
    <text evidence="2">The sequence shown here is derived from an EMBL/GenBank/DDBJ whole genome shotgun (WGS) entry which is preliminary data.</text>
</comment>
<feature type="region of interest" description="Disordered" evidence="1">
    <location>
        <begin position="73"/>
        <end position="95"/>
    </location>
</feature>
<organism evidence="2 3">
    <name type="scientific">Diversispora epigaea</name>
    <dbReference type="NCBI Taxonomy" id="1348612"/>
    <lineage>
        <taxon>Eukaryota</taxon>
        <taxon>Fungi</taxon>
        <taxon>Fungi incertae sedis</taxon>
        <taxon>Mucoromycota</taxon>
        <taxon>Glomeromycotina</taxon>
        <taxon>Glomeromycetes</taxon>
        <taxon>Diversisporales</taxon>
        <taxon>Diversisporaceae</taxon>
        <taxon>Diversispora</taxon>
    </lineage>
</organism>
<gene>
    <name evidence="2" type="ORF">Glove_220g23</name>
</gene>
<protein>
    <submittedName>
        <fullName evidence="2">Uncharacterized protein</fullName>
    </submittedName>
</protein>
<dbReference type="EMBL" id="PQFF01000205">
    <property type="protein sequence ID" value="RHZ74602.1"/>
    <property type="molecule type" value="Genomic_DNA"/>
</dbReference>
<dbReference type="OrthoDB" id="642895at2759"/>
<feature type="compositionally biased region" description="Low complexity" evidence="1">
    <location>
        <begin position="74"/>
        <end position="87"/>
    </location>
</feature>
<dbReference type="AlphaFoldDB" id="A0A397IIE9"/>
<sequence>MVVICDYGDQSEWARDKLQNILTEFDKLIQEQVNWKSTLFTDIQDLLNNVKTWVKHLLKNRIVSSTCNRDYQNRENNLNNKNDSNGNDALEGDDDGDKSEEFIIQFGWDKYLVLQCERDEFFESLQKIESADEYMNYFHKKYFVYKNYMLNVPIFIDGCWKDKPYLRKWSN</sequence>
<evidence type="ECO:0000313" key="3">
    <source>
        <dbReference type="Proteomes" id="UP000266861"/>
    </source>
</evidence>
<accession>A0A397IIE9</accession>
<proteinExistence type="predicted"/>
<reference evidence="2 3" key="1">
    <citation type="submission" date="2018-08" db="EMBL/GenBank/DDBJ databases">
        <title>Genome and evolution of the arbuscular mycorrhizal fungus Diversispora epigaea (formerly Glomus versiforme) and its bacterial endosymbionts.</title>
        <authorList>
            <person name="Sun X."/>
            <person name="Fei Z."/>
            <person name="Harrison M."/>
        </authorList>
    </citation>
    <scope>NUCLEOTIDE SEQUENCE [LARGE SCALE GENOMIC DNA]</scope>
    <source>
        <strain evidence="2 3">IT104</strain>
    </source>
</reference>
<dbReference type="Proteomes" id="UP000266861">
    <property type="component" value="Unassembled WGS sequence"/>
</dbReference>
<evidence type="ECO:0000256" key="1">
    <source>
        <dbReference type="SAM" id="MobiDB-lite"/>
    </source>
</evidence>
<dbReference type="STRING" id="1348612.A0A397IIE9"/>
<keyword evidence="3" id="KW-1185">Reference proteome</keyword>